<evidence type="ECO:0000313" key="3">
    <source>
        <dbReference type="Proteomes" id="UP001597414"/>
    </source>
</evidence>
<dbReference type="Gene3D" id="1.25.40.390">
    <property type="match status" value="1"/>
</dbReference>
<dbReference type="RefSeq" id="WP_380800791.1">
    <property type="nucleotide sequence ID" value="NZ_JBHUIV010000010.1"/>
</dbReference>
<dbReference type="InterPro" id="IPR011990">
    <property type="entry name" value="TPR-like_helical_dom_sf"/>
</dbReference>
<name>A0ABW5B498_9BACT</name>
<dbReference type="Proteomes" id="UP001597414">
    <property type="component" value="Unassembled WGS sequence"/>
</dbReference>
<protein>
    <submittedName>
        <fullName evidence="2">SusD/RagB family nutrient-binding outer membrane lipoprotein</fullName>
    </submittedName>
</protein>
<sequence>MRKILRNTIKVGLGMAILLSSSSCNEFFDINETPNNPVAVSPDVLLSTALAASAYANSNELNRFASTVMSVTAGASNAPAQYDIYNMTGADFGNQWRFEIYNGALINLELLIQEADKLESPAYSGIGKIMKAYTFALTTDAWGDIPYSEALKGEVNRQPKLDSQKEIYMGTEQIQSLFDLVKEGLEDLDKVSVFSPAKDDLYYGGNMALWAKAGESLLLKLANTISSAEPEKAREIIGTVLQRDNFIKTNADNMTMEFGRISGSWSPIYEWTEKSQFKDNMLISTRFVDLLQSKDDPRLPVYVTKPSGNYVTIDNGFRGALPQPVSSWSRFSAYVTGESGEGPTRLITAAQVNFILAESVLTLGTAGNAQDFFQEGIRRSMEDAGLNMVEIDAYFASNPDEVTLSGSEVENLEKIITQKYIALYGNGLEQWNDFRRTGFPRLLDHQNAQGIDGTRPVRIVYVDQELARNPNFKLVQPNVRVWWDIG</sequence>
<comment type="caution">
    <text evidence="2">The sequence shown here is derived from an EMBL/GenBank/DDBJ whole genome shotgun (WGS) entry which is preliminary data.</text>
</comment>
<feature type="signal peptide" evidence="1">
    <location>
        <begin position="1"/>
        <end position="26"/>
    </location>
</feature>
<accession>A0ABW5B498</accession>
<organism evidence="2 3">
    <name type="scientific">Shivajiella indica</name>
    <dbReference type="NCBI Taxonomy" id="872115"/>
    <lineage>
        <taxon>Bacteria</taxon>
        <taxon>Pseudomonadati</taxon>
        <taxon>Bacteroidota</taxon>
        <taxon>Cytophagia</taxon>
        <taxon>Cytophagales</taxon>
        <taxon>Cyclobacteriaceae</taxon>
        <taxon>Shivajiella</taxon>
    </lineage>
</organism>
<dbReference type="EMBL" id="JBHUIV010000010">
    <property type="protein sequence ID" value="MFD2200912.1"/>
    <property type="molecule type" value="Genomic_DNA"/>
</dbReference>
<dbReference type="InterPro" id="IPR041662">
    <property type="entry name" value="SusD-like_2"/>
</dbReference>
<evidence type="ECO:0000256" key="1">
    <source>
        <dbReference type="SAM" id="SignalP"/>
    </source>
</evidence>
<proteinExistence type="predicted"/>
<feature type="chain" id="PRO_5045182988" evidence="1">
    <location>
        <begin position="27"/>
        <end position="486"/>
    </location>
</feature>
<dbReference type="PROSITE" id="PS51257">
    <property type="entry name" value="PROKAR_LIPOPROTEIN"/>
    <property type="match status" value="1"/>
</dbReference>
<keyword evidence="2" id="KW-0449">Lipoprotein</keyword>
<keyword evidence="1" id="KW-0732">Signal</keyword>
<evidence type="ECO:0000313" key="2">
    <source>
        <dbReference type="EMBL" id="MFD2200912.1"/>
    </source>
</evidence>
<dbReference type="SUPFAM" id="SSF48452">
    <property type="entry name" value="TPR-like"/>
    <property type="match status" value="1"/>
</dbReference>
<keyword evidence="3" id="KW-1185">Reference proteome</keyword>
<gene>
    <name evidence="2" type="ORF">ACFSKV_04990</name>
</gene>
<reference evidence="3" key="1">
    <citation type="journal article" date="2019" name="Int. J. Syst. Evol. Microbiol.">
        <title>The Global Catalogue of Microorganisms (GCM) 10K type strain sequencing project: providing services to taxonomists for standard genome sequencing and annotation.</title>
        <authorList>
            <consortium name="The Broad Institute Genomics Platform"/>
            <consortium name="The Broad Institute Genome Sequencing Center for Infectious Disease"/>
            <person name="Wu L."/>
            <person name="Ma J."/>
        </authorList>
    </citation>
    <scope>NUCLEOTIDE SEQUENCE [LARGE SCALE GENOMIC DNA]</scope>
    <source>
        <strain evidence="3">KCTC 19812</strain>
    </source>
</reference>
<dbReference type="Pfam" id="PF12771">
    <property type="entry name" value="SusD-like_2"/>
    <property type="match status" value="1"/>
</dbReference>